<dbReference type="Pfam" id="PF01266">
    <property type="entry name" value="DAO"/>
    <property type="match status" value="1"/>
</dbReference>
<dbReference type="GO" id="GO:0005737">
    <property type="term" value="C:cytoplasm"/>
    <property type="evidence" value="ECO:0007669"/>
    <property type="project" value="TreeGrafter"/>
</dbReference>
<dbReference type="InterPro" id="IPR036188">
    <property type="entry name" value="FAD/NAD-bd_sf"/>
</dbReference>
<protein>
    <recommendedName>
        <fullName evidence="1">FAD dependent oxidoreductase domain-containing protein</fullName>
    </recommendedName>
</protein>
<reference evidence="2 3" key="1">
    <citation type="journal article" date="2015" name="Genome Announc.">
        <title>Draft Genome Sequence and Gene Annotation of the Entomopathogenic Fungus Verticillium hemipterigenum.</title>
        <authorList>
            <person name="Horn F."/>
            <person name="Habel A."/>
            <person name="Scharf D.H."/>
            <person name="Dworschak J."/>
            <person name="Brakhage A.A."/>
            <person name="Guthke R."/>
            <person name="Hertweck C."/>
            <person name="Linde J."/>
        </authorList>
    </citation>
    <scope>NUCLEOTIDE SEQUENCE [LARGE SCALE GENOMIC DNA]</scope>
</reference>
<keyword evidence="3" id="KW-1185">Reference proteome</keyword>
<dbReference type="HOGENOM" id="CLU_022730_0_0_1"/>
<sequence>MATYENYTGFPHPHPNPTPSYWQLQPHKIAELRTTPELPSDVEFDYIIIGSGISGATVAHKLLAGDPILSILMLEARTASSASSGRNGGHCRTGYWALFNRYVEHLGEDEALKILKLEETNVASIAEFVRDNQVDCDFTTVETADSFKTQERFDAAINVLDALGDTQKRRPNDAPSMQRKVWRGQEARDHTGIPDIVGAITYSGHTQNPYKLVCRMLELSLERGLNLQTNTTALEITQNTTGGWTVKTNRGGDVHGKQVVMATNAYTTSLHPGVAATGFITSKRSHCSAIRMGKDIPVDARALVRGSCGIKDVGYGDYYMYRAQEEGGGHLLYGGGLAQARTNEVTKDDSHLNSDISDYLRSAPRRHLFGGHEGEDDVVLAWCGINCYTPDTCPVVGPVPGEKGLWMSVGMNGHGMALAYRSAEALVEMMTTGKEPDWFPQSFRASRAWETPIQVR</sequence>
<dbReference type="AlphaFoldDB" id="A0A0A1TKS9"/>
<dbReference type="OrthoDB" id="429143at2759"/>
<accession>A0A0A1TKS9</accession>
<evidence type="ECO:0000313" key="2">
    <source>
        <dbReference type="EMBL" id="CEJ91430.1"/>
    </source>
</evidence>
<dbReference type="Gene3D" id="3.50.50.60">
    <property type="entry name" value="FAD/NAD(P)-binding domain"/>
    <property type="match status" value="1"/>
</dbReference>
<evidence type="ECO:0000313" key="3">
    <source>
        <dbReference type="Proteomes" id="UP000039046"/>
    </source>
</evidence>
<dbReference type="Gene3D" id="3.30.9.10">
    <property type="entry name" value="D-Amino Acid Oxidase, subunit A, domain 2"/>
    <property type="match status" value="1"/>
</dbReference>
<dbReference type="Proteomes" id="UP000039046">
    <property type="component" value="Unassembled WGS sequence"/>
</dbReference>
<organism evidence="2 3">
    <name type="scientific">[Torrubiella] hemipterigena</name>
    <dbReference type="NCBI Taxonomy" id="1531966"/>
    <lineage>
        <taxon>Eukaryota</taxon>
        <taxon>Fungi</taxon>
        <taxon>Dikarya</taxon>
        <taxon>Ascomycota</taxon>
        <taxon>Pezizomycotina</taxon>
        <taxon>Sordariomycetes</taxon>
        <taxon>Hypocreomycetidae</taxon>
        <taxon>Hypocreales</taxon>
        <taxon>Clavicipitaceae</taxon>
        <taxon>Clavicipitaceae incertae sedis</taxon>
        <taxon>'Torrubiella' clade</taxon>
    </lineage>
</organism>
<dbReference type="SUPFAM" id="SSF51905">
    <property type="entry name" value="FAD/NAD(P)-binding domain"/>
    <property type="match status" value="1"/>
</dbReference>
<dbReference type="EMBL" id="CDHN01000003">
    <property type="protein sequence ID" value="CEJ91430.1"/>
    <property type="molecule type" value="Genomic_DNA"/>
</dbReference>
<gene>
    <name evidence="2" type="ORF">VHEMI07141</name>
</gene>
<dbReference type="PANTHER" id="PTHR13847">
    <property type="entry name" value="SARCOSINE DEHYDROGENASE-RELATED"/>
    <property type="match status" value="1"/>
</dbReference>
<feature type="domain" description="FAD dependent oxidoreductase" evidence="1">
    <location>
        <begin position="45"/>
        <end position="429"/>
    </location>
</feature>
<dbReference type="PANTHER" id="PTHR13847:SF284">
    <property type="entry name" value="FAD DEPENDENT OXIDOREDUCTASE DOMAIN-CONTAINING PROTEIN"/>
    <property type="match status" value="1"/>
</dbReference>
<name>A0A0A1TKS9_9HYPO</name>
<dbReference type="STRING" id="1531966.A0A0A1TKS9"/>
<dbReference type="InterPro" id="IPR006076">
    <property type="entry name" value="FAD-dep_OxRdtase"/>
</dbReference>
<proteinExistence type="predicted"/>
<evidence type="ECO:0000259" key="1">
    <source>
        <dbReference type="Pfam" id="PF01266"/>
    </source>
</evidence>